<feature type="binding site" evidence="6">
    <location>
        <position position="59"/>
    </location>
    <ligand>
        <name>(6R)-10-formyltetrahydrofolate</name>
        <dbReference type="ChEBI" id="CHEBI:195366"/>
    </ligand>
</feature>
<feature type="site" description="Raises pKa of active site His" evidence="6">
    <location>
        <position position="144"/>
    </location>
</feature>
<dbReference type="Proteomes" id="UP000237684">
    <property type="component" value="Unassembled WGS sequence"/>
</dbReference>
<comment type="caution">
    <text evidence="6">Lacks conserved residue(s) required for the propagation of feature annotation.</text>
</comment>
<comment type="function">
    <text evidence="6">Catalyzes the transfer of a formyl group from 10-formyltetrahydrofolate to 5-phospho-ribosyl-glycinamide (GAR), producing 5-phospho-ribosyl-N-formylglycinamide (FGAR) and tetrahydrofolate.</text>
</comment>
<comment type="pathway">
    <text evidence="1 6">Purine metabolism; IMP biosynthesis via de novo pathway; N(2)-formyl-N(1)-(5-phospho-D-ribosyl)glycinamide from N(1)-(5-phospho-D-ribosyl)glycinamide (10-formyl THF route): step 1/1.</text>
</comment>
<dbReference type="UniPathway" id="UPA00074">
    <property type="reaction ID" value="UER00126"/>
</dbReference>
<proteinExistence type="inferred from homology"/>
<dbReference type="FunCoup" id="A0A2S8SSL2">
    <property type="interactions" value="462"/>
</dbReference>
<comment type="caution">
    <text evidence="8">The sequence shown here is derived from an EMBL/GenBank/DDBJ whole genome shotgun (WGS) entry which is preliminary data.</text>
</comment>
<dbReference type="CDD" id="cd08645">
    <property type="entry name" value="FMT_core_GART"/>
    <property type="match status" value="1"/>
</dbReference>
<dbReference type="GO" id="GO:0004644">
    <property type="term" value="F:phosphoribosylglycinamide formyltransferase activity"/>
    <property type="evidence" value="ECO:0007669"/>
    <property type="project" value="UniProtKB-UniRule"/>
</dbReference>
<feature type="domain" description="Formyl transferase N-terminal" evidence="7">
    <location>
        <begin position="6"/>
        <end position="180"/>
    </location>
</feature>
<dbReference type="AlphaFoldDB" id="A0A2S8SSL2"/>
<dbReference type="EC" id="2.1.2.2" evidence="6"/>
<evidence type="ECO:0000256" key="1">
    <source>
        <dbReference type="ARBA" id="ARBA00005054"/>
    </source>
</evidence>
<evidence type="ECO:0000256" key="5">
    <source>
        <dbReference type="ARBA" id="ARBA00047664"/>
    </source>
</evidence>
<dbReference type="SUPFAM" id="SSF53328">
    <property type="entry name" value="Formyltransferase"/>
    <property type="match status" value="1"/>
</dbReference>
<evidence type="ECO:0000256" key="4">
    <source>
        <dbReference type="ARBA" id="ARBA00038440"/>
    </source>
</evidence>
<accession>A0A2S8SSL2</accession>
<evidence type="ECO:0000256" key="2">
    <source>
        <dbReference type="ARBA" id="ARBA00022679"/>
    </source>
</evidence>
<organism evidence="8 9">
    <name type="scientific">Abditibacterium utsteinense</name>
    <dbReference type="NCBI Taxonomy" id="1960156"/>
    <lineage>
        <taxon>Bacteria</taxon>
        <taxon>Pseudomonadati</taxon>
        <taxon>Abditibacteriota</taxon>
        <taxon>Abditibacteriia</taxon>
        <taxon>Abditibacteriales</taxon>
        <taxon>Abditibacteriaceae</taxon>
        <taxon>Abditibacterium</taxon>
    </lineage>
</organism>
<dbReference type="GO" id="GO:0006189">
    <property type="term" value="P:'de novo' IMP biosynthetic process"/>
    <property type="evidence" value="ECO:0007669"/>
    <property type="project" value="UniProtKB-UniRule"/>
</dbReference>
<evidence type="ECO:0000256" key="6">
    <source>
        <dbReference type="HAMAP-Rule" id="MF_01930"/>
    </source>
</evidence>
<keyword evidence="3 6" id="KW-0658">Purine biosynthesis</keyword>
<gene>
    <name evidence="6" type="primary">purN</name>
    <name evidence="8" type="ORF">B1R32_1086</name>
</gene>
<evidence type="ECO:0000313" key="9">
    <source>
        <dbReference type="Proteomes" id="UP000237684"/>
    </source>
</evidence>
<dbReference type="InParanoid" id="A0A2S8SSL2"/>
<feature type="binding site" evidence="6">
    <location>
        <position position="101"/>
    </location>
    <ligand>
        <name>(6R)-10-formyltetrahydrofolate</name>
        <dbReference type="ChEBI" id="CHEBI:195366"/>
    </ligand>
</feature>
<evidence type="ECO:0000259" key="7">
    <source>
        <dbReference type="Pfam" id="PF00551"/>
    </source>
</evidence>
<dbReference type="PANTHER" id="PTHR43369:SF2">
    <property type="entry name" value="PHOSPHORIBOSYLGLYCINAMIDE FORMYLTRANSFERASE"/>
    <property type="match status" value="1"/>
</dbReference>
<comment type="catalytic activity">
    <reaction evidence="5 6">
        <text>N(1)-(5-phospho-beta-D-ribosyl)glycinamide + (6R)-10-formyltetrahydrofolate = N(2)-formyl-N(1)-(5-phospho-beta-D-ribosyl)glycinamide + (6S)-5,6,7,8-tetrahydrofolate + H(+)</text>
        <dbReference type="Rhea" id="RHEA:15053"/>
        <dbReference type="ChEBI" id="CHEBI:15378"/>
        <dbReference type="ChEBI" id="CHEBI:57453"/>
        <dbReference type="ChEBI" id="CHEBI:143788"/>
        <dbReference type="ChEBI" id="CHEBI:147286"/>
        <dbReference type="ChEBI" id="CHEBI:195366"/>
        <dbReference type="EC" id="2.1.2.2"/>
    </reaction>
</comment>
<dbReference type="EMBL" id="NIGF01000008">
    <property type="protein sequence ID" value="PQV63802.1"/>
    <property type="molecule type" value="Genomic_DNA"/>
</dbReference>
<dbReference type="Pfam" id="PF00551">
    <property type="entry name" value="Formyl_trans_N"/>
    <property type="match status" value="1"/>
</dbReference>
<feature type="active site" description="Proton donor" evidence="6">
    <location>
        <position position="103"/>
    </location>
</feature>
<keyword evidence="2 6" id="KW-0808">Transferase</keyword>
<name>A0A2S8SSL2_9BACT</name>
<dbReference type="InterPro" id="IPR002376">
    <property type="entry name" value="Formyl_transf_N"/>
</dbReference>
<sequence length="201" mass="22170">MSGQSKGTNFQAILDAIARGDLDARVSLLVSANENHGAVARARDANIQTLILPPGTLSREEWDHRVADALYEEGVSVVVLAGYLRYITSTLLEAFPSRVLNLHPSLLPAFGGQGMYGNRVHRAVLEHGCKVSGCTVHLVDERYDTGPILAQTAVPVLDDDTPDSLALRVQKEEHRLYPQCIEEILHDKLRIEGRRVRKNNS</sequence>
<dbReference type="PANTHER" id="PTHR43369">
    <property type="entry name" value="PHOSPHORIBOSYLGLYCINAMIDE FORMYLTRANSFERASE"/>
    <property type="match status" value="1"/>
</dbReference>
<keyword evidence="9" id="KW-1185">Reference proteome</keyword>
<reference evidence="8 9" key="1">
    <citation type="journal article" date="2018" name="Syst. Appl. Microbiol.">
        <title>Abditibacterium utsteinense sp. nov., the first cultivated member of candidate phylum FBP, isolated from ice-free Antarctic soil samples.</title>
        <authorList>
            <person name="Tahon G."/>
            <person name="Tytgat B."/>
            <person name="Lebbe L."/>
            <person name="Carlier A."/>
            <person name="Willems A."/>
        </authorList>
    </citation>
    <scope>NUCLEOTIDE SEQUENCE [LARGE SCALE GENOMIC DNA]</scope>
    <source>
        <strain evidence="8 9">LMG 29911</strain>
    </source>
</reference>
<dbReference type="PROSITE" id="PS00373">
    <property type="entry name" value="GART"/>
    <property type="match status" value="1"/>
</dbReference>
<dbReference type="GO" id="GO:0005829">
    <property type="term" value="C:cytosol"/>
    <property type="evidence" value="ECO:0007669"/>
    <property type="project" value="TreeGrafter"/>
</dbReference>
<feature type="binding site" evidence="6">
    <location>
        <begin position="7"/>
        <end position="9"/>
    </location>
    <ligand>
        <name>N(1)-(5-phospho-beta-D-ribosyl)glycinamide</name>
        <dbReference type="ChEBI" id="CHEBI:143788"/>
    </ligand>
</feature>
<comment type="similarity">
    <text evidence="4 6">Belongs to the GART family.</text>
</comment>
<dbReference type="InterPro" id="IPR036477">
    <property type="entry name" value="Formyl_transf_N_sf"/>
</dbReference>
<dbReference type="HAMAP" id="MF_01930">
    <property type="entry name" value="PurN"/>
    <property type="match status" value="1"/>
</dbReference>
<evidence type="ECO:0000313" key="8">
    <source>
        <dbReference type="EMBL" id="PQV63802.1"/>
    </source>
</evidence>
<protein>
    <recommendedName>
        <fullName evidence="6">Phosphoribosylglycinamide formyltransferase</fullName>
        <ecNumber evidence="6">2.1.2.2</ecNumber>
    </recommendedName>
    <alternativeName>
        <fullName evidence="6">5'-phosphoribosylglycinamide transformylase</fullName>
    </alternativeName>
    <alternativeName>
        <fullName evidence="6">GAR transformylase</fullName>
        <shortName evidence="6">GART</shortName>
    </alternativeName>
</protein>
<evidence type="ECO:0000256" key="3">
    <source>
        <dbReference type="ARBA" id="ARBA00022755"/>
    </source>
</evidence>
<dbReference type="InterPro" id="IPR001555">
    <property type="entry name" value="GART_AS"/>
</dbReference>
<dbReference type="NCBIfam" id="TIGR00639">
    <property type="entry name" value="PurN"/>
    <property type="match status" value="1"/>
</dbReference>
<dbReference type="Gene3D" id="3.40.50.170">
    <property type="entry name" value="Formyl transferase, N-terminal domain"/>
    <property type="match status" value="1"/>
</dbReference>
<dbReference type="InterPro" id="IPR004607">
    <property type="entry name" value="GART"/>
</dbReference>